<reference evidence="4 5" key="1">
    <citation type="submission" date="2023-07" db="EMBL/GenBank/DDBJ databases">
        <title>Sequencing the genomes of 1000 actinobacteria strains.</title>
        <authorList>
            <person name="Klenk H.-P."/>
        </authorList>
    </citation>
    <scope>NUCLEOTIDE SEQUENCE [LARGE SCALE GENOMIC DNA]</scope>
    <source>
        <strain evidence="4 5">DSM 22966</strain>
    </source>
</reference>
<dbReference type="InterPro" id="IPR008984">
    <property type="entry name" value="SMAD_FHA_dom_sf"/>
</dbReference>
<dbReference type="InterPro" id="IPR000253">
    <property type="entry name" value="FHA_dom"/>
</dbReference>
<dbReference type="PROSITE" id="PS50006">
    <property type="entry name" value="FHA_DOMAIN"/>
    <property type="match status" value="1"/>
</dbReference>
<feature type="region of interest" description="Disordered" evidence="2">
    <location>
        <begin position="121"/>
        <end position="154"/>
    </location>
</feature>
<comment type="caution">
    <text evidence="4">The sequence shown here is derived from an EMBL/GenBank/DDBJ whole genome shotgun (WGS) entry which is preliminary data.</text>
</comment>
<dbReference type="Pfam" id="PF00498">
    <property type="entry name" value="FHA"/>
    <property type="match status" value="1"/>
</dbReference>
<evidence type="ECO:0000313" key="4">
    <source>
        <dbReference type="EMBL" id="MDR7348173.1"/>
    </source>
</evidence>
<evidence type="ECO:0000259" key="3">
    <source>
        <dbReference type="PROSITE" id="PS50006"/>
    </source>
</evidence>
<sequence length="262" mass="28622">MLDGLENLLERTVRKIFSAGGSKKIKPVEVTNAMRLEMDHRAATISEQRTLVPNVYTIAFSEQDFPQVQQWGRALAEELCDEAIRHASVQGYSLSGPVRVTFVADDQLERGDMEITSTIETADDVDPGQPISYSPDKEVSSPAVTPPAEMTDPNVQVDRTTWRPVLEIEGTRYAINSSSAVIGRSADVDITVADPGMSRRHLEIQIAGDRVSALDLGSTNGFYLNGQKAGNSVDLHHGDIITAGRTTIVFRLAPDTSTQARR</sequence>
<dbReference type="Proteomes" id="UP001183794">
    <property type="component" value="Unassembled WGS sequence"/>
</dbReference>
<evidence type="ECO:0000256" key="1">
    <source>
        <dbReference type="ARBA" id="ARBA00022553"/>
    </source>
</evidence>
<evidence type="ECO:0000256" key="2">
    <source>
        <dbReference type="SAM" id="MobiDB-lite"/>
    </source>
</evidence>
<dbReference type="EMBL" id="JAVDYJ010000001">
    <property type="protein sequence ID" value="MDR7348173.1"/>
    <property type="molecule type" value="Genomic_DNA"/>
</dbReference>
<dbReference type="SUPFAM" id="SSF49879">
    <property type="entry name" value="SMAD/FHA domain"/>
    <property type="match status" value="1"/>
</dbReference>
<name>A0ABU2B3J0_9MICC</name>
<dbReference type="InterPro" id="IPR022128">
    <property type="entry name" value="FhaA_N"/>
</dbReference>
<dbReference type="Gene3D" id="3.30.2320.60">
    <property type="entry name" value="FhaA, phosphopeptide-binding domain (DUF3662)"/>
    <property type="match status" value="1"/>
</dbReference>
<dbReference type="InterPro" id="IPR050923">
    <property type="entry name" value="Cell_Proc_Reg/RNA_Proc"/>
</dbReference>
<dbReference type="Pfam" id="PF12401">
    <property type="entry name" value="FhaA_N"/>
    <property type="match status" value="1"/>
</dbReference>
<accession>A0ABU2B3J0</accession>
<dbReference type="SMART" id="SM00240">
    <property type="entry name" value="FHA"/>
    <property type="match status" value="1"/>
</dbReference>
<evidence type="ECO:0000313" key="5">
    <source>
        <dbReference type="Proteomes" id="UP001183794"/>
    </source>
</evidence>
<dbReference type="CDD" id="cd00060">
    <property type="entry name" value="FHA"/>
    <property type="match status" value="1"/>
</dbReference>
<keyword evidence="5" id="KW-1185">Reference proteome</keyword>
<proteinExistence type="predicted"/>
<organism evidence="4 5">
    <name type="scientific">Enteractinococcus fodinae</name>
    <dbReference type="NCBI Taxonomy" id="684663"/>
    <lineage>
        <taxon>Bacteria</taxon>
        <taxon>Bacillati</taxon>
        <taxon>Actinomycetota</taxon>
        <taxon>Actinomycetes</taxon>
        <taxon>Micrococcales</taxon>
        <taxon>Micrococcaceae</taxon>
    </lineage>
</organism>
<dbReference type="PANTHER" id="PTHR23308">
    <property type="entry name" value="NUCLEAR INHIBITOR OF PROTEIN PHOSPHATASE-1"/>
    <property type="match status" value="1"/>
</dbReference>
<keyword evidence="1" id="KW-0597">Phosphoprotein</keyword>
<feature type="domain" description="FHA" evidence="3">
    <location>
        <begin position="180"/>
        <end position="229"/>
    </location>
</feature>
<gene>
    <name evidence="4" type="ORF">J2S62_002430</name>
</gene>
<dbReference type="InterPro" id="IPR042287">
    <property type="entry name" value="FhaA_N_sf"/>
</dbReference>
<dbReference type="RefSeq" id="WP_310175114.1">
    <property type="nucleotide sequence ID" value="NZ_BAABHE010000002.1"/>
</dbReference>
<dbReference type="Gene3D" id="2.60.200.20">
    <property type="match status" value="1"/>
</dbReference>
<protein>
    <recommendedName>
        <fullName evidence="3">FHA domain-containing protein</fullName>
    </recommendedName>
</protein>